<dbReference type="RefSeq" id="WP_320005070.1">
    <property type="nucleotide sequence ID" value="NZ_JAUHJS010000007.1"/>
</dbReference>
<accession>A0ABT8F8B9</accession>
<dbReference type="EMBL" id="JAUHJS010000007">
    <property type="protein sequence ID" value="MDN4166533.1"/>
    <property type="molecule type" value="Genomic_DNA"/>
</dbReference>
<reference evidence="1" key="1">
    <citation type="submission" date="2023-06" db="EMBL/GenBank/DDBJ databases">
        <title>Cytophagales bacterium Strain LB-30, isolated from soil.</title>
        <authorList>
            <person name="Liu B."/>
        </authorList>
    </citation>
    <scope>NUCLEOTIDE SEQUENCE</scope>
    <source>
        <strain evidence="1">LB-30</strain>
    </source>
</reference>
<gene>
    <name evidence="1" type="ORF">QWY31_13570</name>
</gene>
<sequence length="358" mass="39426">MKRSILVSVLAVSIFTACKKDDETSKELSKVEAEAAIDEMADQLSGDIVGIMDSEGVKALESVSALYSNSGTFGRSTKQVTPEQVKASMKALVKSFVPKKTVNGRMLATHAFVFEEWVGVYNYNSSIEDFERVGDSDIIELNFPTEGSVNLNATLSISALDLIEYTYTDEWGEYTEVYPTDVQASLEVDNAEQASIDLQIGYNNEYMPVTVSLELFVNPYTFSFNFTNTNSTSASIAGSIKLNSEVITAIDVAVVKAGEDEIKSATGFVQYREMKLQGSITNPDFMSPEPDSMGDFIKLSLFKGSQKVGDIVFEIEEDEFGEYEVPYLLFSDGSKKPLEEVFAPIIEQLEDEMDEIGG</sequence>
<evidence type="ECO:0000313" key="1">
    <source>
        <dbReference type="EMBL" id="MDN4166533.1"/>
    </source>
</evidence>
<dbReference type="PROSITE" id="PS51257">
    <property type="entry name" value="PROKAR_LIPOPROTEIN"/>
    <property type="match status" value="1"/>
</dbReference>
<comment type="caution">
    <text evidence="1">The sequence shown here is derived from an EMBL/GenBank/DDBJ whole genome shotgun (WGS) entry which is preliminary data.</text>
</comment>
<name>A0ABT8F8B9_9BACT</name>
<proteinExistence type="predicted"/>
<protein>
    <submittedName>
        <fullName evidence="1">Uncharacterized protein</fullName>
    </submittedName>
</protein>
<evidence type="ECO:0000313" key="2">
    <source>
        <dbReference type="Proteomes" id="UP001168552"/>
    </source>
</evidence>
<dbReference type="Proteomes" id="UP001168552">
    <property type="component" value="Unassembled WGS sequence"/>
</dbReference>
<organism evidence="1 2">
    <name type="scientific">Shiella aurantiaca</name>
    <dbReference type="NCBI Taxonomy" id="3058365"/>
    <lineage>
        <taxon>Bacteria</taxon>
        <taxon>Pseudomonadati</taxon>
        <taxon>Bacteroidota</taxon>
        <taxon>Cytophagia</taxon>
        <taxon>Cytophagales</taxon>
        <taxon>Shiellaceae</taxon>
        <taxon>Shiella</taxon>
    </lineage>
</organism>
<keyword evidence="2" id="KW-1185">Reference proteome</keyword>